<feature type="region of interest" description="Disordered" evidence="15">
    <location>
        <begin position="1119"/>
        <end position="1160"/>
    </location>
</feature>
<dbReference type="InterPro" id="IPR008271">
    <property type="entry name" value="Ser/Thr_kinase_AS"/>
</dbReference>
<dbReference type="Gene3D" id="3.30.70.1230">
    <property type="entry name" value="Nucleotide cyclase"/>
    <property type="match status" value="1"/>
</dbReference>
<evidence type="ECO:0000256" key="6">
    <source>
        <dbReference type="ARBA" id="ARBA00022741"/>
    </source>
</evidence>
<feature type="compositionally biased region" description="Acidic residues" evidence="15">
    <location>
        <begin position="1148"/>
        <end position="1160"/>
    </location>
</feature>
<dbReference type="PROSITE" id="PS50125">
    <property type="entry name" value="GUANYLATE_CYCLASE_2"/>
    <property type="match status" value="1"/>
</dbReference>
<evidence type="ECO:0000256" key="1">
    <source>
        <dbReference type="ARBA" id="ARBA00004479"/>
    </source>
</evidence>
<feature type="domain" description="Protein kinase" evidence="17">
    <location>
        <begin position="552"/>
        <end position="881"/>
    </location>
</feature>
<dbReference type="PRINTS" id="PR00109">
    <property type="entry name" value="TYRKINASE"/>
</dbReference>
<evidence type="ECO:0000256" key="16">
    <source>
        <dbReference type="SAM" id="SignalP"/>
    </source>
</evidence>
<keyword evidence="20" id="KW-1185">Reference proteome</keyword>
<dbReference type="Gene3D" id="1.10.510.10">
    <property type="entry name" value="Transferase(Phosphotransferase) domain 1"/>
    <property type="match status" value="1"/>
</dbReference>
<evidence type="ECO:0000256" key="9">
    <source>
        <dbReference type="ARBA" id="ARBA00023136"/>
    </source>
</evidence>
<keyword evidence="19" id="KW-0808">Transferase</keyword>
<dbReference type="PROSITE" id="PS00452">
    <property type="entry name" value="GUANYLATE_CYCLASE_1"/>
    <property type="match status" value="1"/>
</dbReference>
<dbReference type="InterPro" id="IPR011009">
    <property type="entry name" value="Kinase-like_dom_sf"/>
</dbReference>
<evidence type="ECO:0000256" key="15">
    <source>
        <dbReference type="SAM" id="MobiDB-lite"/>
    </source>
</evidence>
<dbReference type="SMART" id="SM00220">
    <property type="entry name" value="S_TKc"/>
    <property type="match status" value="1"/>
</dbReference>
<dbReference type="SUPFAM" id="SSF55073">
    <property type="entry name" value="Nucleotide cyclase"/>
    <property type="match status" value="1"/>
</dbReference>
<dbReference type="InterPro" id="IPR050401">
    <property type="entry name" value="Cyclic_nucleotide_synthase"/>
</dbReference>
<evidence type="ECO:0000256" key="3">
    <source>
        <dbReference type="ARBA" id="ARBA00022527"/>
    </source>
</evidence>
<keyword evidence="8" id="KW-1133">Transmembrane helix</keyword>
<accession>A0A9N8EWP8</accession>
<dbReference type="Proteomes" id="UP001153069">
    <property type="component" value="Unassembled WGS sequence"/>
</dbReference>
<dbReference type="SMART" id="SM00044">
    <property type="entry name" value="CYCc"/>
    <property type="match status" value="1"/>
</dbReference>
<dbReference type="Gene3D" id="3.40.50.2300">
    <property type="match status" value="2"/>
</dbReference>
<keyword evidence="9" id="KW-0472">Membrane</keyword>
<name>A0A9N8EWP8_9STRA</name>
<comment type="similarity">
    <text evidence="13">Belongs to the adenylyl cyclase class-4/guanylyl cyclase family.</text>
</comment>
<evidence type="ECO:0000259" key="18">
    <source>
        <dbReference type="PROSITE" id="PS50125"/>
    </source>
</evidence>
<comment type="caution">
    <text evidence="19">The sequence shown here is derived from an EMBL/GenBank/DDBJ whole genome shotgun (WGS) entry which is preliminary data.</text>
</comment>
<evidence type="ECO:0000256" key="7">
    <source>
        <dbReference type="ARBA" id="ARBA00022840"/>
    </source>
</evidence>
<dbReference type="CDD" id="cd07302">
    <property type="entry name" value="CHD"/>
    <property type="match status" value="1"/>
</dbReference>
<dbReference type="GO" id="GO:0007168">
    <property type="term" value="P:receptor guanylyl cyclase signaling pathway"/>
    <property type="evidence" value="ECO:0007669"/>
    <property type="project" value="TreeGrafter"/>
</dbReference>
<dbReference type="Pfam" id="PF00211">
    <property type="entry name" value="Guanylate_cyc"/>
    <property type="match status" value="1"/>
</dbReference>
<dbReference type="InterPro" id="IPR028081">
    <property type="entry name" value="Leu-bd"/>
</dbReference>
<evidence type="ECO:0000256" key="5">
    <source>
        <dbReference type="ARBA" id="ARBA00022729"/>
    </source>
</evidence>
<dbReference type="InterPro" id="IPR017441">
    <property type="entry name" value="Protein_kinase_ATP_BS"/>
</dbReference>
<feature type="binding site" evidence="12">
    <location>
        <position position="579"/>
    </location>
    <ligand>
        <name>ATP</name>
        <dbReference type="ChEBI" id="CHEBI:30616"/>
    </ligand>
</feature>
<dbReference type="GO" id="GO:0004383">
    <property type="term" value="F:guanylate cyclase activity"/>
    <property type="evidence" value="ECO:0007669"/>
    <property type="project" value="UniProtKB-EC"/>
</dbReference>
<feature type="region of interest" description="Disordered" evidence="15">
    <location>
        <begin position="586"/>
        <end position="606"/>
    </location>
</feature>
<dbReference type="InterPro" id="IPR001054">
    <property type="entry name" value="A/G_cyclase"/>
</dbReference>
<reference evidence="19" key="1">
    <citation type="submission" date="2020-06" db="EMBL/GenBank/DDBJ databases">
        <authorList>
            <consortium name="Plant Systems Biology data submission"/>
        </authorList>
    </citation>
    <scope>NUCLEOTIDE SEQUENCE</scope>
    <source>
        <strain evidence="19">D6</strain>
    </source>
</reference>
<organism evidence="19 20">
    <name type="scientific">Seminavis robusta</name>
    <dbReference type="NCBI Taxonomy" id="568900"/>
    <lineage>
        <taxon>Eukaryota</taxon>
        <taxon>Sar</taxon>
        <taxon>Stramenopiles</taxon>
        <taxon>Ochrophyta</taxon>
        <taxon>Bacillariophyta</taxon>
        <taxon>Bacillariophyceae</taxon>
        <taxon>Bacillariophycidae</taxon>
        <taxon>Naviculales</taxon>
        <taxon>Naviculaceae</taxon>
        <taxon>Seminavis</taxon>
    </lineage>
</organism>
<gene>
    <name evidence="19" type="ORF">SEMRO_1777_G296930.1</name>
</gene>
<evidence type="ECO:0000256" key="8">
    <source>
        <dbReference type="ARBA" id="ARBA00022989"/>
    </source>
</evidence>
<feature type="compositionally biased region" description="Polar residues" evidence="15">
    <location>
        <begin position="586"/>
        <end position="600"/>
    </location>
</feature>
<evidence type="ECO:0000256" key="14">
    <source>
        <dbReference type="RuleBase" id="RU003431"/>
    </source>
</evidence>
<dbReference type="SUPFAM" id="SSF53822">
    <property type="entry name" value="Periplasmic binding protein-like I"/>
    <property type="match status" value="1"/>
</dbReference>
<dbReference type="Gene3D" id="3.30.200.20">
    <property type="entry name" value="Phosphorylase Kinase, domain 1"/>
    <property type="match status" value="1"/>
</dbReference>
<evidence type="ECO:0000256" key="12">
    <source>
        <dbReference type="PROSITE-ProRule" id="PRU10141"/>
    </source>
</evidence>
<dbReference type="InterPro" id="IPR028082">
    <property type="entry name" value="Peripla_BP_I"/>
</dbReference>
<sequence>MFVSSLFLPLCGLLWMAPAMTFGAEMEIPLVSVRRSVDMSILRRNLTDGCQYDGGTIVLGGPSSLEQDGGMYYFANRLLLAAYLMLGHINQEQCGLEIDGRNYKVDFQAYDDKSDLDVTSAIGRKLVSSPFSSSTTESTSGIDLIVAGYTSYLTAPLGAVVAEHNQQSLPHDKKLMVAGAAGVSSIFHKDPSIFGTIPPAGEYLRSVIQGLREQTSARTLATVWEDVGFPTQVCAPVPELAQEFDLELVAHVQVQVDPNTTALLPTAERLQELDPDVVISCLHECDPWMNAMRQVDWSPKAQVFLICVGADGFRQAVGTDVEYIMGVEPWHESVVATDALTGWSTQEFGARYKALSSDTTVHNLVANAAAAISIALQAMQAVGSYQNVTLLTEYMLQTTFQTIVGEVSFDEYGQNAAPTALIQYNASGQVRVTYPLDKANGPILYPMPTWDGRDCIHESDCTKTGNTCSREGVCICNTDSAEVELISVGFGSTAECVELYQTSAWDNPGVIAGVTIACVAMVAMIAAVVVLLQQKKTADTYWRVAKEELHFATPPVVVGRGSFGEVLLAEYRGTEVAVKRIVPPEQTTTKRSNAGTTSTLEMPVPGGATNNGQDLEAGNNNNNIGKSSWANMSLGGGTKSATASAIRNTITNAKEGSGGAKIDRKQLEKNLMEELSYLSKLRHPCITTVMGAVITPGEEPLMVMEYMDHGSLFDILQNNTMVFEGDTLLNILRDVSQGMRFLHASNPAVIHGDLKAANILVDKNFRAKVSDFGLSSKAEEDGKAAGTPFWMAPELLRGETVNTRSSDVYSYGVMVYEVYSRKEPYEGENPADVLSLVADRAVNKRPPVPKGCPAQIQSLLSDCLGALPDERPTFEEINTRLKRMDGKMVQADQNATRSATVSLFDIFPRHIAEALRDGREVDSEHKDCVTIFFSDIIGFTTISCKLPPKKVANLLDRLYTKLDALSNKFDIFKVETIGDAYMAVTNLVKNQESDHVARMANFSAGAIAAANSTLIDKDDPSQGYVHIRVGFHSGSVVADVVGTRNPRYCLFGDTVNTANRMESTSVANKIHCSERSAKLLRKQDSSAKLICRGNVDIKGKGKMLTFWVDTKSVSQRAFAIPESPPDDGDFSKFAGDREEQHPQNSAEESSDAFCDENIEV</sequence>
<dbReference type="EC" id="4.6.1.2" evidence="2 14"/>
<keyword evidence="6 12" id="KW-0547">Nucleotide-binding</keyword>
<evidence type="ECO:0000256" key="13">
    <source>
        <dbReference type="RuleBase" id="RU000405"/>
    </source>
</evidence>
<dbReference type="OrthoDB" id="43601at2759"/>
<dbReference type="SUPFAM" id="SSF56112">
    <property type="entry name" value="Protein kinase-like (PK-like)"/>
    <property type="match status" value="1"/>
</dbReference>
<dbReference type="GO" id="GO:0004016">
    <property type="term" value="F:adenylate cyclase activity"/>
    <property type="evidence" value="ECO:0007669"/>
    <property type="project" value="TreeGrafter"/>
</dbReference>
<dbReference type="PROSITE" id="PS00108">
    <property type="entry name" value="PROTEIN_KINASE_ST"/>
    <property type="match status" value="1"/>
</dbReference>
<feature type="chain" id="PRO_5040157397" description="Guanylate cyclase" evidence="16">
    <location>
        <begin position="24"/>
        <end position="1160"/>
    </location>
</feature>
<dbReference type="InterPro" id="IPR001245">
    <property type="entry name" value="Ser-Thr/Tyr_kinase_cat_dom"/>
</dbReference>
<dbReference type="PANTHER" id="PTHR11920">
    <property type="entry name" value="GUANYLYL CYCLASE"/>
    <property type="match status" value="1"/>
</dbReference>
<dbReference type="GO" id="GO:0004674">
    <property type="term" value="F:protein serine/threonine kinase activity"/>
    <property type="evidence" value="ECO:0007669"/>
    <property type="project" value="UniProtKB-KW"/>
</dbReference>
<dbReference type="GO" id="GO:0001653">
    <property type="term" value="F:peptide receptor activity"/>
    <property type="evidence" value="ECO:0007669"/>
    <property type="project" value="TreeGrafter"/>
</dbReference>
<evidence type="ECO:0000256" key="4">
    <source>
        <dbReference type="ARBA" id="ARBA00022692"/>
    </source>
</evidence>
<feature type="signal peptide" evidence="16">
    <location>
        <begin position="1"/>
        <end position="23"/>
    </location>
</feature>
<evidence type="ECO:0000313" key="19">
    <source>
        <dbReference type="EMBL" id="CAB9526100.1"/>
    </source>
</evidence>
<dbReference type="FunFam" id="3.30.70.1230:FF:000030">
    <property type="entry name" value="Si:ch211-215j19.12"/>
    <property type="match status" value="1"/>
</dbReference>
<keyword evidence="4" id="KW-0812">Transmembrane</keyword>
<comment type="catalytic activity">
    <reaction evidence="14">
        <text>GTP = 3',5'-cyclic GMP + diphosphate</text>
        <dbReference type="Rhea" id="RHEA:13665"/>
        <dbReference type="ChEBI" id="CHEBI:33019"/>
        <dbReference type="ChEBI" id="CHEBI:37565"/>
        <dbReference type="ChEBI" id="CHEBI:57746"/>
        <dbReference type="EC" id="4.6.1.2"/>
    </reaction>
</comment>
<dbReference type="Pfam" id="PF07714">
    <property type="entry name" value="PK_Tyr_Ser-Thr"/>
    <property type="match status" value="1"/>
</dbReference>
<dbReference type="CDD" id="cd13999">
    <property type="entry name" value="STKc_MAP3K-like"/>
    <property type="match status" value="1"/>
</dbReference>
<dbReference type="Pfam" id="PF13458">
    <property type="entry name" value="Peripla_BP_6"/>
    <property type="match status" value="1"/>
</dbReference>
<comment type="subcellular location">
    <subcellularLocation>
        <location evidence="1">Membrane</location>
        <topology evidence="1">Single-pass type I membrane protein</topology>
    </subcellularLocation>
</comment>
<dbReference type="GO" id="GO:0035556">
    <property type="term" value="P:intracellular signal transduction"/>
    <property type="evidence" value="ECO:0007669"/>
    <property type="project" value="InterPro"/>
</dbReference>
<dbReference type="PROSITE" id="PS50011">
    <property type="entry name" value="PROTEIN_KINASE_DOM"/>
    <property type="match status" value="1"/>
</dbReference>
<keyword evidence="5 16" id="KW-0732">Signal</keyword>
<keyword evidence="7 12" id="KW-0067">ATP-binding</keyword>
<evidence type="ECO:0000259" key="17">
    <source>
        <dbReference type="PROSITE" id="PS50011"/>
    </source>
</evidence>
<keyword evidence="10 13" id="KW-0456">Lyase</keyword>
<keyword evidence="3" id="KW-0723">Serine/threonine-protein kinase</keyword>
<proteinExistence type="inferred from homology"/>
<dbReference type="PANTHER" id="PTHR11920:SF335">
    <property type="entry name" value="GUANYLATE CYCLASE"/>
    <property type="match status" value="1"/>
</dbReference>
<evidence type="ECO:0000256" key="11">
    <source>
        <dbReference type="ARBA" id="ARBA00023293"/>
    </source>
</evidence>
<dbReference type="GO" id="GO:0005524">
    <property type="term" value="F:ATP binding"/>
    <property type="evidence" value="ECO:0007669"/>
    <property type="project" value="UniProtKB-UniRule"/>
</dbReference>
<dbReference type="InterPro" id="IPR029787">
    <property type="entry name" value="Nucleotide_cyclase"/>
</dbReference>
<dbReference type="InterPro" id="IPR018297">
    <property type="entry name" value="A/G_cyclase_CS"/>
</dbReference>
<dbReference type="InterPro" id="IPR000719">
    <property type="entry name" value="Prot_kinase_dom"/>
</dbReference>
<keyword evidence="11 14" id="KW-0141">cGMP biosynthesis</keyword>
<protein>
    <recommendedName>
        <fullName evidence="2 14">Guanylate cyclase</fullName>
        <ecNumber evidence="2 14">4.6.1.2</ecNumber>
    </recommendedName>
</protein>
<evidence type="ECO:0000256" key="10">
    <source>
        <dbReference type="ARBA" id="ARBA00023239"/>
    </source>
</evidence>
<dbReference type="GO" id="GO:0005886">
    <property type="term" value="C:plasma membrane"/>
    <property type="evidence" value="ECO:0007669"/>
    <property type="project" value="TreeGrafter"/>
</dbReference>
<evidence type="ECO:0000313" key="20">
    <source>
        <dbReference type="Proteomes" id="UP001153069"/>
    </source>
</evidence>
<dbReference type="EMBL" id="CAICTM010001775">
    <property type="protein sequence ID" value="CAB9526100.1"/>
    <property type="molecule type" value="Genomic_DNA"/>
</dbReference>
<dbReference type="PROSITE" id="PS00107">
    <property type="entry name" value="PROTEIN_KINASE_ATP"/>
    <property type="match status" value="1"/>
</dbReference>
<evidence type="ECO:0000256" key="2">
    <source>
        <dbReference type="ARBA" id="ARBA00012202"/>
    </source>
</evidence>
<dbReference type="AlphaFoldDB" id="A0A9N8EWP8"/>
<feature type="domain" description="Guanylate cyclase" evidence="18">
    <location>
        <begin position="930"/>
        <end position="1062"/>
    </location>
</feature>
<keyword evidence="19" id="KW-0418">Kinase</keyword>